<reference evidence="2 3" key="1">
    <citation type="submission" date="2024-04" db="EMBL/GenBank/DDBJ databases">
        <title>Luteolibacter sp. isolated from soil.</title>
        <authorList>
            <person name="An J."/>
        </authorList>
    </citation>
    <scope>NUCLEOTIDE SEQUENCE [LARGE SCALE GENOMIC DNA]</scope>
    <source>
        <strain evidence="2 3">Y139</strain>
    </source>
</reference>
<evidence type="ECO:0000313" key="2">
    <source>
        <dbReference type="EMBL" id="MEK7950982.1"/>
    </source>
</evidence>
<organism evidence="2 3">
    <name type="scientific">Luteolibacter soli</name>
    <dbReference type="NCBI Taxonomy" id="3135280"/>
    <lineage>
        <taxon>Bacteria</taxon>
        <taxon>Pseudomonadati</taxon>
        <taxon>Verrucomicrobiota</taxon>
        <taxon>Verrucomicrobiia</taxon>
        <taxon>Verrucomicrobiales</taxon>
        <taxon>Verrucomicrobiaceae</taxon>
        <taxon>Luteolibacter</taxon>
    </lineage>
</organism>
<evidence type="ECO:0000256" key="1">
    <source>
        <dbReference type="SAM" id="MobiDB-lite"/>
    </source>
</evidence>
<dbReference type="Gene3D" id="2.160.20.10">
    <property type="entry name" value="Single-stranded right-handed beta-helix, Pectin lyase-like"/>
    <property type="match status" value="1"/>
</dbReference>
<dbReference type="InterPro" id="IPR006626">
    <property type="entry name" value="PbH1"/>
</dbReference>
<dbReference type="SUPFAM" id="SSF51126">
    <property type="entry name" value="Pectin lyase-like"/>
    <property type="match status" value="1"/>
</dbReference>
<dbReference type="InterPro" id="IPR011050">
    <property type="entry name" value="Pectin_lyase_fold/virulence"/>
</dbReference>
<accession>A0ABU9ATB4</accession>
<sequence>MDTPHISGPVPAGRSRSLRLRGTSAQRPSVMIAMTLAATTGLAPATDYFVTTQYGFETWLDSLNLEPGDRILLRGGTTFTGTLNLEWWDSGDDAAGNLVAPIVISSYGPGRATIAAGDGPAISAKNNGGIEISNLNLVGSGVAPDGTTTNTASGISFYNDSPGDLKFGHIRISDVEVSGFGERGIAIGGYNGHAGYDDVEISGVVAHDNLQDGIETYGANGSNHALTNVRIRHCVAYHQYGDPDSNTNSGNGIVLGGVTGGLIEHCVAYENGANCETSNGPVGIWTYDSSSIVIQCNESHHNLTAGGDGGGFDFDLKVSDSVMQYNYSHDNAGAGLLIYGTSGQNGNDRNIVRYNISEDDGRDPGSPAASGINVSNNVDDLAIYGNTVIMSAPPGSTSIPAIKVVATASQPDDIIVANNIFVTSGGTRLVNVDSNGDVTFAGNNYWSSGDNFVIRDDGSNFGSLSSWRNSKGQERLNNQSTGFSVDPLFQVPQGVTVKSLVPSPLAGLKAFKLQAGSPLINHGLDLKAKFNLDPGPRDFFAAPIVQGSALEIGAHEFASTAPVILGCAYHAGASPSFTIRYQSEIGESFGVRRSPGLAGEPALDWTALSPTESGNGEVMEYVDTPPSADAHFYVLKRE</sequence>
<keyword evidence="3" id="KW-1185">Reference proteome</keyword>
<dbReference type="Proteomes" id="UP001371305">
    <property type="component" value="Unassembled WGS sequence"/>
</dbReference>
<dbReference type="SMART" id="SM00710">
    <property type="entry name" value="PbH1"/>
    <property type="match status" value="8"/>
</dbReference>
<gene>
    <name evidence="2" type="ORF">WKV53_10765</name>
</gene>
<dbReference type="EMBL" id="JBBUKT010000003">
    <property type="protein sequence ID" value="MEK7950982.1"/>
    <property type="molecule type" value="Genomic_DNA"/>
</dbReference>
<protein>
    <submittedName>
        <fullName evidence="2">Right-handed parallel beta-helix repeat-containing protein</fullName>
    </submittedName>
</protein>
<dbReference type="RefSeq" id="WP_341404584.1">
    <property type="nucleotide sequence ID" value="NZ_JBBUKT010000003.1"/>
</dbReference>
<dbReference type="InterPro" id="IPR012334">
    <property type="entry name" value="Pectin_lyas_fold"/>
</dbReference>
<comment type="caution">
    <text evidence="2">The sequence shown here is derived from an EMBL/GenBank/DDBJ whole genome shotgun (WGS) entry which is preliminary data.</text>
</comment>
<evidence type="ECO:0000313" key="3">
    <source>
        <dbReference type="Proteomes" id="UP001371305"/>
    </source>
</evidence>
<proteinExistence type="predicted"/>
<feature type="region of interest" description="Disordered" evidence="1">
    <location>
        <begin position="1"/>
        <end position="23"/>
    </location>
</feature>
<name>A0ABU9ATB4_9BACT</name>